<proteinExistence type="predicted"/>
<protein>
    <submittedName>
        <fullName evidence="1">Uncharacterized protein</fullName>
    </submittedName>
</protein>
<dbReference type="EMBL" id="LBJM01000052">
    <property type="protein sequence ID" value="RXH39352.1"/>
    <property type="molecule type" value="Genomic_DNA"/>
</dbReference>
<dbReference type="AlphaFoldDB" id="A0A4Q0SJK3"/>
<sequence length="181" mass="20887">MNQPDIELSDAESVLLAQIDFDWDTRRHDPEGFGRNSENVAQLILALMARNAIPEHRLKYFNDPAYRTGRIKGSRRDLYLRNRNTDEDILRSYSFLKEARYFVCGPDLPAEAMTEFRNAAIRCGNVGPSDSIELANLARRQVRTHALLSHEVADEYFKLALDCGIWVGHALHVEERIRKMR</sequence>
<evidence type="ECO:0000313" key="1">
    <source>
        <dbReference type="EMBL" id="RXH39352.1"/>
    </source>
</evidence>
<name>A0A4Q0SJK3_9BRAD</name>
<gene>
    <name evidence="1" type="ORF">XH94_18855</name>
</gene>
<comment type="caution">
    <text evidence="1">The sequence shown here is derived from an EMBL/GenBank/DDBJ whole genome shotgun (WGS) entry which is preliminary data.</text>
</comment>
<dbReference type="RefSeq" id="WP_128945489.1">
    <property type="nucleotide sequence ID" value="NZ_LBJM01000052.1"/>
</dbReference>
<accession>A0A4Q0SJK3</accession>
<dbReference type="Proteomes" id="UP000290565">
    <property type="component" value="Unassembled WGS sequence"/>
</dbReference>
<reference evidence="1 2" key="1">
    <citation type="submission" date="2015-04" db="EMBL/GenBank/DDBJ databases">
        <title>Comparative genomics of rhizobia nodulating Arachis hypogaea in China.</title>
        <authorList>
            <person name="Li Y."/>
        </authorList>
    </citation>
    <scope>NUCLEOTIDE SEQUENCE [LARGE SCALE GENOMIC DNA]</scope>
    <source>
        <strain evidence="1 2">CCBAU 51787</strain>
    </source>
</reference>
<organism evidence="1 2">
    <name type="scientific">Bradyrhizobium zhanjiangense</name>
    <dbReference type="NCBI Taxonomy" id="1325107"/>
    <lineage>
        <taxon>Bacteria</taxon>
        <taxon>Pseudomonadati</taxon>
        <taxon>Pseudomonadota</taxon>
        <taxon>Alphaproteobacteria</taxon>
        <taxon>Hyphomicrobiales</taxon>
        <taxon>Nitrobacteraceae</taxon>
        <taxon>Bradyrhizobium</taxon>
    </lineage>
</organism>
<evidence type="ECO:0000313" key="2">
    <source>
        <dbReference type="Proteomes" id="UP000290565"/>
    </source>
</evidence>